<keyword evidence="3" id="KW-1185">Reference proteome</keyword>
<evidence type="ECO:0000313" key="3">
    <source>
        <dbReference type="Proteomes" id="UP000233837"/>
    </source>
</evidence>
<name>A0A2I0VUB5_9ASPA</name>
<feature type="region of interest" description="Disordered" evidence="1">
    <location>
        <begin position="1"/>
        <end position="33"/>
    </location>
</feature>
<gene>
    <name evidence="2" type="ORF">MA16_Dca020167</name>
</gene>
<accession>A0A2I0VUB5</accession>
<reference evidence="2 3" key="2">
    <citation type="journal article" date="2017" name="Nature">
        <title>The Apostasia genome and the evolution of orchids.</title>
        <authorList>
            <person name="Zhang G.Q."/>
            <person name="Liu K.W."/>
            <person name="Li Z."/>
            <person name="Lohaus R."/>
            <person name="Hsiao Y.Y."/>
            <person name="Niu S.C."/>
            <person name="Wang J.Y."/>
            <person name="Lin Y.C."/>
            <person name="Xu Q."/>
            <person name="Chen L.J."/>
            <person name="Yoshida K."/>
            <person name="Fujiwara S."/>
            <person name="Wang Z.W."/>
            <person name="Zhang Y.Q."/>
            <person name="Mitsuda N."/>
            <person name="Wang M."/>
            <person name="Liu G.H."/>
            <person name="Pecoraro L."/>
            <person name="Huang H.X."/>
            <person name="Xiao X.J."/>
            <person name="Lin M."/>
            <person name="Wu X.Y."/>
            <person name="Wu W.L."/>
            <person name="Chen Y.Y."/>
            <person name="Chang S.B."/>
            <person name="Sakamoto S."/>
            <person name="Ohme-Takagi M."/>
            <person name="Yagi M."/>
            <person name="Zeng S.J."/>
            <person name="Shen C.Y."/>
            <person name="Yeh C.M."/>
            <person name="Luo Y.B."/>
            <person name="Tsai W.C."/>
            <person name="Van de Peer Y."/>
            <person name="Liu Z.J."/>
        </authorList>
    </citation>
    <scope>NUCLEOTIDE SEQUENCE [LARGE SCALE GENOMIC DNA]</scope>
    <source>
        <tissue evidence="2">The whole plant</tissue>
    </source>
</reference>
<organism evidence="2 3">
    <name type="scientific">Dendrobium catenatum</name>
    <dbReference type="NCBI Taxonomy" id="906689"/>
    <lineage>
        <taxon>Eukaryota</taxon>
        <taxon>Viridiplantae</taxon>
        <taxon>Streptophyta</taxon>
        <taxon>Embryophyta</taxon>
        <taxon>Tracheophyta</taxon>
        <taxon>Spermatophyta</taxon>
        <taxon>Magnoliopsida</taxon>
        <taxon>Liliopsida</taxon>
        <taxon>Asparagales</taxon>
        <taxon>Orchidaceae</taxon>
        <taxon>Epidendroideae</taxon>
        <taxon>Malaxideae</taxon>
        <taxon>Dendrobiinae</taxon>
        <taxon>Dendrobium</taxon>
    </lineage>
</organism>
<dbReference type="Proteomes" id="UP000233837">
    <property type="component" value="Unassembled WGS sequence"/>
</dbReference>
<reference evidence="2 3" key="1">
    <citation type="journal article" date="2016" name="Sci. Rep.">
        <title>The Dendrobium catenatum Lindl. genome sequence provides insights into polysaccharide synthase, floral development and adaptive evolution.</title>
        <authorList>
            <person name="Zhang G.Q."/>
            <person name="Xu Q."/>
            <person name="Bian C."/>
            <person name="Tsai W.C."/>
            <person name="Yeh C.M."/>
            <person name="Liu K.W."/>
            <person name="Yoshida K."/>
            <person name="Zhang L.S."/>
            <person name="Chang S.B."/>
            <person name="Chen F."/>
            <person name="Shi Y."/>
            <person name="Su Y.Y."/>
            <person name="Zhang Y.Q."/>
            <person name="Chen L.J."/>
            <person name="Yin Y."/>
            <person name="Lin M."/>
            <person name="Huang H."/>
            <person name="Deng H."/>
            <person name="Wang Z.W."/>
            <person name="Zhu S.L."/>
            <person name="Zhao X."/>
            <person name="Deng C."/>
            <person name="Niu S.C."/>
            <person name="Huang J."/>
            <person name="Wang M."/>
            <person name="Liu G.H."/>
            <person name="Yang H.J."/>
            <person name="Xiao X.J."/>
            <person name="Hsiao Y.Y."/>
            <person name="Wu W.L."/>
            <person name="Chen Y.Y."/>
            <person name="Mitsuda N."/>
            <person name="Ohme-Takagi M."/>
            <person name="Luo Y.B."/>
            <person name="Van de Peer Y."/>
            <person name="Liu Z.J."/>
        </authorList>
    </citation>
    <scope>NUCLEOTIDE SEQUENCE [LARGE SCALE GENOMIC DNA]</scope>
    <source>
        <tissue evidence="2">The whole plant</tissue>
    </source>
</reference>
<sequence>MAAESRRPSAGASIQIGGSGGQDREDIHHHPKNLNMDESVVRLRMTVRPLIIKEVSDSTIMENIDFVEGKGKGISEISDCITPQILKSSVDSFRKSNDFEASSSYLKIYDNKFGYSNAIHDLRPGINANLPKAVNNNLHSEDK</sequence>
<dbReference type="AlphaFoldDB" id="A0A2I0VUB5"/>
<evidence type="ECO:0000256" key="1">
    <source>
        <dbReference type="SAM" id="MobiDB-lite"/>
    </source>
</evidence>
<evidence type="ECO:0000313" key="2">
    <source>
        <dbReference type="EMBL" id="PKU66984.1"/>
    </source>
</evidence>
<dbReference type="EMBL" id="KZ503230">
    <property type="protein sequence ID" value="PKU66984.1"/>
    <property type="molecule type" value="Genomic_DNA"/>
</dbReference>
<proteinExistence type="predicted"/>
<protein>
    <submittedName>
        <fullName evidence="2">Uncharacterized protein</fullName>
    </submittedName>
</protein>